<gene>
    <name evidence="2" type="ORF">GJ744_012325</name>
</gene>
<accession>A0A8H7E2R3</accession>
<dbReference type="OrthoDB" id="303614at2759"/>
<protein>
    <recommendedName>
        <fullName evidence="4">GAF domain-containing protein</fullName>
    </recommendedName>
</protein>
<comment type="caution">
    <text evidence="2">The sequence shown here is derived from an EMBL/GenBank/DDBJ whole genome shotgun (WGS) entry which is preliminary data.</text>
</comment>
<name>A0A8H7E2R3_9EURO</name>
<evidence type="ECO:0008006" key="4">
    <source>
        <dbReference type="Google" id="ProtNLM"/>
    </source>
</evidence>
<feature type="region of interest" description="Disordered" evidence="1">
    <location>
        <begin position="275"/>
        <end position="328"/>
    </location>
</feature>
<dbReference type="SUPFAM" id="SSF55781">
    <property type="entry name" value="GAF domain-like"/>
    <property type="match status" value="1"/>
</dbReference>
<proteinExistence type="predicted"/>
<sequence>MDEDEGQRVVELFRYLTYEEDTSRLRWQSHMGDQDEQHLKLPSHDQKTTTANCTIRTSNPDIALLALCQFAATRLDAEVVGISLLGRHGQYILAQSTQSLELHGAASDKESQDGEWLDITQGHWHYNLCQKSIHTQAKDSAEVPLHGISDFSLDAGLGTLSCLKGPPFLRSFWSTPVRTAKRYNIGVLWLLDDKVRQEPRNGQMRFMRAITSLVMRELESRKESIEHQKVLRVVQAIDYLIDGAQENHDARNWNLSAHDASKAPAHLHSLDASNQSKGDVQAQLQDGSSSHAHTPTVTERSQVVKRTREESIVVSKPETSANEEMMDSKDKHDRDLVYARASYLIRDSLAMQGCVFFDTSAGFLV</sequence>
<keyword evidence="3" id="KW-1185">Reference proteome</keyword>
<reference evidence="2" key="1">
    <citation type="submission" date="2020-02" db="EMBL/GenBank/DDBJ databases">
        <authorList>
            <person name="Palmer J.M."/>
        </authorList>
    </citation>
    <scope>NUCLEOTIDE SEQUENCE</scope>
    <source>
        <strain evidence="2">EPUS1.4</strain>
        <tissue evidence="2">Thallus</tissue>
    </source>
</reference>
<organism evidence="2 3">
    <name type="scientific">Endocarpon pusillum</name>
    <dbReference type="NCBI Taxonomy" id="364733"/>
    <lineage>
        <taxon>Eukaryota</taxon>
        <taxon>Fungi</taxon>
        <taxon>Dikarya</taxon>
        <taxon>Ascomycota</taxon>
        <taxon>Pezizomycotina</taxon>
        <taxon>Eurotiomycetes</taxon>
        <taxon>Chaetothyriomycetidae</taxon>
        <taxon>Verrucariales</taxon>
        <taxon>Verrucariaceae</taxon>
        <taxon>Endocarpon</taxon>
    </lineage>
</organism>
<evidence type="ECO:0000313" key="3">
    <source>
        <dbReference type="Proteomes" id="UP000606974"/>
    </source>
</evidence>
<dbReference type="Proteomes" id="UP000606974">
    <property type="component" value="Unassembled WGS sequence"/>
</dbReference>
<evidence type="ECO:0000256" key="1">
    <source>
        <dbReference type="SAM" id="MobiDB-lite"/>
    </source>
</evidence>
<feature type="compositionally biased region" description="Polar residues" evidence="1">
    <location>
        <begin position="275"/>
        <end position="301"/>
    </location>
</feature>
<dbReference type="EMBL" id="JAACFV010000096">
    <property type="protein sequence ID" value="KAF7505978.1"/>
    <property type="molecule type" value="Genomic_DNA"/>
</dbReference>
<dbReference type="AlphaFoldDB" id="A0A8H7E2R3"/>
<evidence type="ECO:0000313" key="2">
    <source>
        <dbReference type="EMBL" id="KAF7505978.1"/>
    </source>
</evidence>